<accession>A0ACB8R264</accession>
<comment type="caution">
    <text evidence="1">The sequence shown here is derived from an EMBL/GenBank/DDBJ whole genome shotgun (WGS) entry which is preliminary data.</text>
</comment>
<dbReference type="Proteomes" id="UP000814033">
    <property type="component" value="Unassembled WGS sequence"/>
</dbReference>
<sequence>MTTFLFAIPWSINPSNLCQTDDPEPAKVECVYSASVPQLLAERERSRRPRPLRCDSRTGSALFSPTSPSLALPASLSLSTCLSPPCTPSSACPAPTARAGMQPWGACSTCGATTAAERYLKSDRYASIAFLGSPSARRTPTIDISVSSTVKKAARTFTTTPPRPKCMRSHSLCPTAH</sequence>
<organism evidence="1 2">
    <name type="scientific">Auriscalpium vulgare</name>
    <dbReference type="NCBI Taxonomy" id="40419"/>
    <lineage>
        <taxon>Eukaryota</taxon>
        <taxon>Fungi</taxon>
        <taxon>Dikarya</taxon>
        <taxon>Basidiomycota</taxon>
        <taxon>Agaricomycotina</taxon>
        <taxon>Agaricomycetes</taxon>
        <taxon>Russulales</taxon>
        <taxon>Auriscalpiaceae</taxon>
        <taxon>Auriscalpium</taxon>
    </lineage>
</organism>
<dbReference type="EMBL" id="MU276561">
    <property type="protein sequence ID" value="KAI0038214.1"/>
    <property type="molecule type" value="Genomic_DNA"/>
</dbReference>
<protein>
    <submittedName>
        <fullName evidence="1">Uncharacterized protein</fullName>
    </submittedName>
</protein>
<reference evidence="1" key="1">
    <citation type="submission" date="2021-02" db="EMBL/GenBank/DDBJ databases">
        <authorList>
            <consortium name="DOE Joint Genome Institute"/>
            <person name="Ahrendt S."/>
            <person name="Looney B.P."/>
            <person name="Miyauchi S."/>
            <person name="Morin E."/>
            <person name="Drula E."/>
            <person name="Courty P.E."/>
            <person name="Chicoki N."/>
            <person name="Fauchery L."/>
            <person name="Kohler A."/>
            <person name="Kuo A."/>
            <person name="Labutti K."/>
            <person name="Pangilinan J."/>
            <person name="Lipzen A."/>
            <person name="Riley R."/>
            <person name="Andreopoulos W."/>
            <person name="He G."/>
            <person name="Johnson J."/>
            <person name="Barry K.W."/>
            <person name="Grigoriev I.V."/>
            <person name="Nagy L."/>
            <person name="Hibbett D."/>
            <person name="Henrissat B."/>
            <person name="Matheny P.B."/>
            <person name="Labbe J."/>
            <person name="Martin F."/>
        </authorList>
    </citation>
    <scope>NUCLEOTIDE SEQUENCE</scope>
    <source>
        <strain evidence="1">FP105234-sp</strain>
    </source>
</reference>
<proteinExistence type="predicted"/>
<evidence type="ECO:0000313" key="1">
    <source>
        <dbReference type="EMBL" id="KAI0038214.1"/>
    </source>
</evidence>
<reference evidence="1" key="2">
    <citation type="journal article" date="2022" name="New Phytol.">
        <title>Evolutionary transition to the ectomycorrhizal habit in the genomes of a hyperdiverse lineage of mushroom-forming fungi.</title>
        <authorList>
            <person name="Looney B."/>
            <person name="Miyauchi S."/>
            <person name="Morin E."/>
            <person name="Drula E."/>
            <person name="Courty P.E."/>
            <person name="Kohler A."/>
            <person name="Kuo A."/>
            <person name="LaButti K."/>
            <person name="Pangilinan J."/>
            <person name="Lipzen A."/>
            <person name="Riley R."/>
            <person name="Andreopoulos W."/>
            <person name="He G."/>
            <person name="Johnson J."/>
            <person name="Nolan M."/>
            <person name="Tritt A."/>
            <person name="Barry K.W."/>
            <person name="Grigoriev I.V."/>
            <person name="Nagy L.G."/>
            <person name="Hibbett D."/>
            <person name="Henrissat B."/>
            <person name="Matheny P.B."/>
            <person name="Labbe J."/>
            <person name="Martin F.M."/>
        </authorList>
    </citation>
    <scope>NUCLEOTIDE SEQUENCE</scope>
    <source>
        <strain evidence="1">FP105234-sp</strain>
    </source>
</reference>
<keyword evidence="2" id="KW-1185">Reference proteome</keyword>
<gene>
    <name evidence="1" type="ORF">FA95DRAFT_1280330</name>
</gene>
<name>A0ACB8R264_9AGAM</name>
<evidence type="ECO:0000313" key="2">
    <source>
        <dbReference type="Proteomes" id="UP000814033"/>
    </source>
</evidence>